<dbReference type="Proteomes" id="UP000441354">
    <property type="component" value="Unassembled WGS sequence"/>
</dbReference>
<evidence type="ECO:0000256" key="1">
    <source>
        <dbReference type="SAM" id="Phobius"/>
    </source>
</evidence>
<keyword evidence="1" id="KW-0812">Transmembrane</keyword>
<dbReference type="OrthoDB" id="2622010at2"/>
<protein>
    <submittedName>
        <fullName evidence="2">Uncharacterized protein</fullName>
    </submittedName>
</protein>
<keyword evidence="3" id="KW-1185">Reference proteome</keyword>
<proteinExistence type="predicted"/>
<feature type="transmembrane region" description="Helical" evidence="1">
    <location>
        <begin position="65"/>
        <end position="84"/>
    </location>
</feature>
<evidence type="ECO:0000313" key="2">
    <source>
        <dbReference type="EMBL" id="KAB2332005.1"/>
    </source>
</evidence>
<keyword evidence="1" id="KW-0472">Membrane</keyword>
<feature type="transmembrane region" description="Helical" evidence="1">
    <location>
        <begin position="126"/>
        <end position="153"/>
    </location>
</feature>
<dbReference type="EMBL" id="WBOT01000004">
    <property type="protein sequence ID" value="KAB2332005.1"/>
    <property type="molecule type" value="Genomic_DNA"/>
</dbReference>
<name>A0A7V7UUM7_9BACI</name>
<reference evidence="2 3" key="1">
    <citation type="journal article" date="2014" name="Arch. Microbiol.">
        <title>Bacillus mesophilum sp. nov., strain IITR-54T, a novel 4-chlorobiphenyl dechlorinating bacterium.</title>
        <authorList>
            <person name="Manickam N."/>
            <person name="Singh N.K."/>
            <person name="Bajaj A."/>
            <person name="Kumar R.M."/>
            <person name="Kaur G."/>
            <person name="Kaur N."/>
            <person name="Bala M."/>
            <person name="Kumar A."/>
            <person name="Mayilraj S."/>
        </authorList>
    </citation>
    <scope>NUCLEOTIDE SEQUENCE [LARGE SCALE GENOMIC DNA]</scope>
    <source>
        <strain evidence="2 3">IITR-54</strain>
    </source>
</reference>
<evidence type="ECO:0000313" key="3">
    <source>
        <dbReference type="Proteomes" id="UP000441354"/>
    </source>
</evidence>
<feature type="transmembrane region" description="Helical" evidence="1">
    <location>
        <begin position="31"/>
        <end position="50"/>
    </location>
</feature>
<dbReference type="NCBIfam" id="NF041644">
    <property type="entry name" value="CBO0543_fam"/>
    <property type="match status" value="1"/>
</dbReference>
<feature type="transmembrane region" description="Helical" evidence="1">
    <location>
        <begin position="96"/>
        <end position="114"/>
    </location>
</feature>
<keyword evidence="1" id="KW-1133">Transmembrane helix</keyword>
<organism evidence="2 3">
    <name type="scientific">Bacillus mesophilum</name>
    <dbReference type="NCBI Taxonomy" id="1071718"/>
    <lineage>
        <taxon>Bacteria</taxon>
        <taxon>Bacillati</taxon>
        <taxon>Bacillota</taxon>
        <taxon>Bacilli</taxon>
        <taxon>Bacillales</taxon>
        <taxon>Bacillaceae</taxon>
        <taxon>Bacillus</taxon>
    </lineage>
</organism>
<accession>A0A7V7UUM7</accession>
<dbReference type="InterPro" id="IPR048147">
    <property type="entry name" value="CBO0543-like"/>
</dbReference>
<comment type="caution">
    <text evidence="2">The sequence shown here is derived from an EMBL/GenBank/DDBJ whole genome shotgun (WGS) entry which is preliminary data.</text>
</comment>
<dbReference type="RefSeq" id="WP_151574860.1">
    <property type="nucleotide sequence ID" value="NZ_WBOT01000004.1"/>
</dbReference>
<dbReference type="AlphaFoldDB" id="A0A7V7UUM7"/>
<gene>
    <name evidence="2" type="ORF">F7732_15205</name>
</gene>
<sequence length="166" mass="19549">MNDKKILHIITAISMAGWSLLFRKKGDTKDWFLIYFIKSLISTLIDIPVVKRKYVSYPIRYFPKVFQSNIVFLYIIFPLLCVSYNQFTYKMKPLKTIFSVLLFSIPMTLIEGVLEKKTRLVSYNKGWNALFTFLTLTGTFWIVRLSIGVIRLLDQKRKKDRTQTGE</sequence>